<dbReference type="InterPro" id="IPR044862">
    <property type="entry name" value="Pro_4_hyd_alph_FE2OG_OXY"/>
</dbReference>
<evidence type="ECO:0000313" key="3">
    <source>
        <dbReference type="Proteomes" id="UP000277952"/>
    </source>
</evidence>
<protein>
    <recommendedName>
        <fullName evidence="1">Prolyl 4-hydroxylase alpha subunit Fe(2+) 2OG dioxygenase domain-containing protein</fullName>
    </recommendedName>
</protein>
<dbReference type="Pfam" id="PF13640">
    <property type="entry name" value="2OG-FeII_Oxy_3"/>
    <property type="match status" value="1"/>
</dbReference>
<sequence>MTIGASNIMIYDGIVPPDLTAQLGSLARKPIWQYGWRSNVESDNYFFWHSHFAGGDTNSDTDSAHALANRQGLQSVSALWEHIETSIGAPQKLLRAYANGHTYGTEGYAHKDSKREDYLSAIYFAHDEWQQDWGGELLFYADSGEIIKSVAPLPGRIVVFPGCILHRASSLSRICPLLRVSFVFKSSPR</sequence>
<evidence type="ECO:0000313" key="2">
    <source>
        <dbReference type="EMBL" id="RML57469.1"/>
    </source>
</evidence>
<evidence type="ECO:0000259" key="1">
    <source>
        <dbReference type="Pfam" id="PF13640"/>
    </source>
</evidence>
<proteinExistence type="predicted"/>
<gene>
    <name evidence="2" type="ORF">ALQ94_200129</name>
</gene>
<accession>A0A2S4HSP3</accession>
<comment type="caution">
    <text evidence="2">The sequence shown here is derived from an EMBL/GenBank/DDBJ whole genome shotgun (WGS) entry which is preliminary data.</text>
</comment>
<feature type="domain" description="Prolyl 4-hydroxylase alpha subunit Fe(2+) 2OG dioxygenase" evidence="1">
    <location>
        <begin position="102"/>
        <end position="171"/>
    </location>
</feature>
<dbReference type="AlphaFoldDB" id="A0A2S4HSP3"/>
<reference evidence="2 3" key="1">
    <citation type="submission" date="2018-08" db="EMBL/GenBank/DDBJ databases">
        <title>Recombination of ecologically and evolutionarily significant loci maintains genetic cohesion in the Pseudomonas syringae species complex.</title>
        <authorList>
            <person name="Dillon M."/>
            <person name="Thakur S."/>
            <person name="Almeida R.N.D."/>
            <person name="Weir B.S."/>
            <person name="Guttman D.S."/>
        </authorList>
    </citation>
    <scope>NUCLEOTIDE SEQUENCE [LARGE SCALE GENOMIC DNA]</scope>
    <source>
        <strain evidence="2 3">19322</strain>
    </source>
</reference>
<organism evidence="2 3">
    <name type="scientific">Pseudomonas amygdali pv. morsprunorum</name>
    <dbReference type="NCBI Taxonomy" id="129138"/>
    <lineage>
        <taxon>Bacteria</taxon>
        <taxon>Pseudomonadati</taxon>
        <taxon>Pseudomonadota</taxon>
        <taxon>Gammaproteobacteria</taxon>
        <taxon>Pseudomonadales</taxon>
        <taxon>Pseudomonadaceae</taxon>
        <taxon>Pseudomonas</taxon>
        <taxon>Pseudomonas amygdali</taxon>
    </lineage>
</organism>
<name>A0A2S4HSP3_PSEA0</name>
<dbReference type="RefSeq" id="WP_005735237.1">
    <property type="nucleotide sequence ID" value="NZ_LIIA01000023.1"/>
</dbReference>
<dbReference type="Proteomes" id="UP000277952">
    <property type="component" value="Unassembled WGS sequence"/>
</dbReference>
<dbReference type="EMBL" id="RBNS01000032">
    <property type="protein sequence ID" value="RML57469.1"/>
    <property type="molecule type" value="Genomic_DNA"/>
</dbReference>
<dbReference type="Gene3D" id="2.60.120.620">
    <property type="entry name" value="q2cbj1_9rhob like domain"/>
    <property type="match status" value="1"/>
</dbReference>